<dbReference type="Proteomes" id="UP000189433">
    <property type="component" value="Unassembled WGS sequence"/>
</dbReference>
<proteinExistence type="predicted"/>
<accession>A0A1V3IKP7</accession>
<name>A0A1V3IKP7_9PAST</name>
<feature type="transmembrane region" description="Helical" evidence="1">
    <location>
        <begin position="110"/>
        <end position="131"/>
    </location>
</feature>
<evidence type="ECO:0000313" key="2">
    <source>
        <dbReference type="EMBL" id="OOF42271.1"/>
    </source>
</evidence>
<reference evidence="2 3" key="1">
    <citation type="submission" date="2016-10" db="EMBL/GenBank/DDBJ databases">
        <title>Rodentibacter gen. nov. and new species.</title>
        <authorList>
            <person name="Christensen H."/>
        </authorList>
    </citation>
    <scope>NUCLEOTIDE SEQUENCE [LARGE SCALE GENOMIC DNA]</scope>
    <source>
        <strain evidence="2 3">CCUG17206</strain>
    </source>
</reference>
<comment type="caution">
    <text evidence="2">The sequence shown here is derived from an EMBL/GenBank/DDBJ whole genome shotgun (WGS) entry which is preliminary data.</text>
</comment>
<keyword evidence="1" id="KW-0472">Membrane</keyword>
<organism evidence="2 3">
    <name type="scientific">Rodentibacter rarus</name>
    <dbReference type="NCBI Taxonomy" id="1908260"/>
    <lineage>
        <taxon>Bacteria</taxon>
        <taxon>Pseudomonadati</taxon>
        <taxon>Pseudomonadota</taxon>
        <taxon>Gammaproteobacteria</taxon>
        <taxon>Pasteurellales</taxon>
        <taxon>Pasteurellaceae</taxon>
        <taxon>Rodentibacter</taxon>
    </lineage>
</organism>
<keyword evidence="1" id="KW-1133">Transmembrane helix</keyword>
<feature type="transmembrane region" description="Helical" evidence="1">
    <location>
        <begin position="66"/>
        <end position="90"/>
    </location>
</feature>
<gene>
    <name evidence="2" type="ORF">BKK50_07235</name>
</gene>
<keyword evidence="1" id="KW-0812">Transmembrane</keyword>
<dbReference type="RefSeq" id="WP_077416773.1">
    <property type="nucleotide sequence ID" value="NZ_MLHJ01000064.1"/>
</dbReference>
<dbReference type="EMBL" id="MLHJ01000064">
    <property type="protein sequence ID" value="OOF42271.1"/>
    <property type="molecule type" value="Genomic_DNA"/>
</dbReference>
<feature type="transmembrane region" description="Helical" evidence="1">
    <location>
        <begin position="38"/>
        <end position="59"/>
    </location>
</feature>
<dbReference type="OrthoDB" id="5686406at2"/>
<dbReference type="AlphaFoldDB" id="A0A1V3IKP7"/>
<protein>
    <submittedName>
        <fullName evidence="2">Uncharacterized protein</fullName>
    </submittedName>
</protein>
<dbReference type="STRING" id="1908260.BKK50_07235"/>
<keyword evidence="3" id="KW-1185">Reference proteome</keyword>
<sequence length="136" mass="15711">MKPYLKALILFPLILQGLATALFWFLDWDLDVSVPFSHYLFIAFILATIPAFLIALVATKYRYVRYNILSIVLCSSLIGFFYFYFIAYLLVVIKEADISIWTWLIKDGLVLGLLNMCGMVFYSLFVLPFLLPKTKS</sequence>
<feature type="transmembrane region" description="Helical" evidence="1">
    <location>
        <begin position="7"/>
        <end position="26"/>
    </location>
</feature>
<evidence type="ECO:0000313" key="3">
    <source>
        <dbReference type="Proteomes" id="UP000189433"/>
    </source>
</evidence>
<evidence type="ECO:0000256" key="1">
    <source>
        <dbReference type="SAM" id="Phobius"/>
    </source>
</evidence>